<sequence length="369" mass="42514">MTHSHTTYYAYQTLTHTQNAHQPPRISTPPGTKIYHIDLPDRRKFIQAINSPPHPTLLEYWIKQLKREKEEYLQTYKPSPHDLLSYNKKLQQALDKIRTLAFNNTATSTSTATKKTIVLNYLNRPIKIITTPFLTGKTSTTTNTNKDSTANNDNLEDLIDYEPEDPNSPGYSPHQRELNDETASSQTLTERVKALKVSRIQPIRQETPVSMEIDDHSPSQEATRSPQMSTEDDLEIITEKKTISSVEPLSEKETIAMLVKAHVALRDRFDHAQKMNNEQAMKILLFRAQESQKGLQKLITNQEIETYVQGWNPWTEKRKLFPPAQKKETGKKRLLTSRNMKYNDADRWAEVADIAMAVRAMYKHAKGRE</sequence>
<feature type="region of interest" description="Disordered" evidence="1">
    <location>
        <begin position="135"/>
        <end position="231"/>
    </location>
</feature>
<organism evidence="2 3">
    <name type="scientific">Puccinia coronata f. sp. avenae</name>
    <dbReference type="NCBI Taxonomy" id="200324"/>
    <lineage>
        <taxon>Eukaryota</taxon>
        <taxon>Fungi</taxon>
        <taxon>Dikarya</taxon>
        <taxon>Basidiomycota</taxon>
        <taxon>Pucciniomycotina</taxon>
        <taxon>Pucciniomycetes</taxon>
        <taxon>Pucciniales</taxon>
        <taxon>Pucciniaceae</taxon>
        <taxon>Puccinia</taxon>
    </lineage>
</organism>
<dbReference type="EMBL" id="PGCJ01000098">
    <property type="protein sequence ID" value="PLW49089.1"/>
    <property type="molecule type" value="Genomic_DNA"/>
</dbReference>
<comment type="caution">
    <text evidence="2">The sequence shown here is derived from an EMBL/GenBank/DDBJ whole genome shotgun (WGS) entry which is preliminary data.</text>
</comment>
<evidence type="ECO:0000313" key="2">
    <source>
        <dbReference type="EMBL" id="PLW49089.1"/>
    </source>
</evidence>
<reference evidence="2 3" key="1">
    <citation type="submission" date="2017-11" db="EMBL/GenBank/DDBJ databases">
        <title>De novo assembly and phasing of dikaryotic genomes from two isolates of Puccinia coronata f. sp. avenae, the causal agent of oat crown rust.</title>
        <authorList>
            <person name="Miller M.E."/>
            <person name="Zhang Y."/>
            <person name="Omidvar V."/>
            <person name="Sperschneider J."/>
            <person name="Schwessinger B."/>
            <person name="Raley C."/>
            <person name="Palmer J.M."/>
            <person name="Garnica D."/>
            <person name="Upadhyaya N."/>
            <person name="Rathjen J."/>
            <person name="Taylor J.M."/>
            <person name="Park R.F."/>
            <person name="Dodds P.N."/>
            <person name="Hirsch C.D."/>
            <person name="Kianian S.F."/>
            <person name="Figueroa M."/>
        </authorList>
    </citation>
    <scope>NUCLEOTIDE SEQUENCE [LARGE SCALE GENOMIC DNA]</scope>
    <source>
        <strain evidence="2">12NC29</strain>
    </source>
</reference>
<proteinExistence type="predicted"/>
<feature type="compositionally biased region" description="Low complexity" evidence="1">
    <location>
        <begin position="135"/>
        <end position="153"/>
    </location>
</feature>
<name>A0A2N5VGG4_9BASI</name>
<accession>A0A2N5VGG4</accession>
<keyword evidence="3" id="KW-1185">Reference proteome</keyword>
<dbReference type="AlphaFoldDB" id="A0A2N5VGG4"/>
<dbReference type="OrthoDB" id="10667186at2759"/>
<evidence type="ECO:0000313" key="3">
    <source>
        <dbReference type="Proteomes" id="UP000235388"/>
    </source>
</evidence>
<feature type="compositionally biased region" description="Acidic residues" evidence="1">
    <location>
        <begin position="154"/>
        <end position="165"/>
    </location>
</feature>
<dbReference type="Proteomes" id="UP000235388">
    <property type="component" value="Unassembled WGS sequence"/>
</dbReference>
<gene>
    <name evidence="2" type="ORF">PCANC_12149</name>
</gene>
<protein>
    <submittedName>
        <fullName evidence="2">Uncharacterized protein</fullName>
    </submittedName>
</protein>
<feature type="compositionally biased region" description="Polar residues" evidence="1">
    <location>
        <begin position="219"/>
        <end position="229"/>
    </location>
</feature>
<evidence type="ECO:0000256" key="1">
    <source>
        <dbReference type="SAM" id="MobiDB-lite"/>
    </source>
</evidence>